<sequence length="66" mass="8162">MINDSFCFSSLAEDYFRDNRCFSCSDEEQIQVRKFLRKLQKQYPFEYNRMVREVTKRAEEPVFDNY</sequence>
<evidence type="ECO:0000313" key="2">
    <source>
        <dbReference type="Proteomes" id="UP000326759"/>
    </source>
</evidence>
<dbReference type="SUPFAM" id="SSF100910">
    <property type="entry name" value="Chemosensory protein Csp2"/>
    <property type="match status" value="1"/>
</dbReference>
<protein>
    <submittedName>
        <fullName evidence="1">Uncharacterized protein</fullName>
    </submittedName>
</protein>
<name>A0A5N5SJL3_9CRUS</name>
<dbReference type="OrthoDB" id="6355718at2759"/>
<comment type="caution">
    <text evidence="1">The sequence shown here is derived from an EMBL/GenBank/DDBJ whole genome shotgun (WGS) entry which is preliminary data.</text>
</comment>
<evidence type="ECO:0000313" key="1">
    <source>
        <dbReference type="EMBL" id="KAB7494176.1"/>
    </source>
</evidence>
<dbReference type="InterPro" id="IPR036682">
    <property type="entry name" value="OS_D_A10/PebIII_sf"/>
</dbReference>
<dbReference type="AlphaFoldDB" id="A0A5N5SJL3"/>
<organism evidence="1 2">
    <name type="scientific">Armadillidium nasatum</name>
    <dbReference type="NCBI Taxonomy" id="96803"/>
    <lineage>
        <taxon>Eukaryota</taxon>
        <taxon>Metazoa</taxon>
        <taxon>Ecdysozoa</taxon>
        <taxon>Arthropoda</taxon>
        <taxon>Crustacea</taxon>
        <taxon>Multicrustacea</taxon>
        <taxon>Malacostraca</taxon>
        <taxon>Eumalacostraca</taxon>
        <taxon>Peracarida</taxon>
        <taxon>Isopoda</taxon>
        <taxon>Oniscidea</taxon>
        <taxon>Crinocheta</taxon>
        <taxon>Armadillidiidae</taxon>
        <taxon>Armadillidium</taxon>
    </lineage>
</organism>
<accession>A0A5N5SJL3</accession>
<reference evidence="1 2" key="1">
    <citation type="journal article" date="2019" name="PLoS Biol.">
        <title>Sex chromosomes control vertical transmission of feminizing Wolbachia symbionts in an isopod.</title>
        <authorList>
            <person name="Becking T."/>
            <person name="Chebbi M.A."/>
            <person name="Giraud I."/>
            <person name="Moumen B."/>
            <person name="Laverre T."/>
            <person name="Caubet Y."/>
            <person name="Peccoud J."/>
            <person name="Gilbert C."/>
            <person name="Cordaux R."/>
        </authorList>
    </citation>
    <scope>NUCLEOTIDE SEQUENCE [LARGE SCALE GENOMIC DNA]</scope>
    <source>
        <strain evidence="1">ANa2</strain>
        <tissue evidence="1">Whole body excluding digestive tract and cuticle</tissue>
    </source>
</reference>
<dbReference type="Proteomes" id="UP000326759">
    <property type="component" value="Unassembled WGS sequence"/>
</dbReference>
<dbReference type="EMBL" id="SEYY01024369">
    <property type="protein sequence ID" value="KAB7494176.1"/>
    <property type="molecule type" value="Genomic_DNA"/>
</dbReference>
<gene>
    <name evidence="1" type="ORF">Anas_13849</name>
</gene>
<keyword evidence="2" id="KW-1185">Reference proteome</keyword>
<proteinExistence type="predicted"/>